<protein>
    <recommendedName>
        <fullName evidence="3">BHLH domain-containing protein</fullName>
    </recommendedName>
</protein>
<name>A0AAV2AHZ4_9ARAC</name>
<evidence type="ECO:0000313" key="1">
    <source>
        <dbReference type="EMBL" id="CAL1283666.1"/>
    </source>
</evidence>
<sequence>MGRLPKNGIRKILPLDTNILKTRHRHADTKYRCKVQYLYSKLREMSQNEAAKESLLNVTLLHIQALESEIIQKVGSDEMKNYQEDFVNFLHHEETLWKMKDPVKWWRKVEEALNSHDFIDNEKTDVIDSSRTKKTSRIPDKLSARSTKSKNKIPAYASHFSESSIAIPCFSKFNENLFIPHEEEPASLLSFEEQNYFSNEIPAETEEFENYLF</sequence>
<gene>
    <name evidence="1" type="ORF">LARSCL_LOCUS12743</name>
</gene>
<comment type="caution">
    <text evidence="1">The sequence shown here is derived from an EMBL/GenBank/DDBJ whole genome shotgun (WGS) entry which is preliminary data.</text>
</comment>
<keyword evidence="2" id="KW-1185">Reference proteome</keyword>
<evidence type="ECO:0000313" key="2">
    <source>
        <dbReference type="Proteomes" id="UP001497382"/>
    </source>
</evidence>
<organism evidence="1 2">
    <name type="scientific">Larinioides sclopetarius</name>
    <dbReference type="NCBI Taxonomy" id="280406"/>
    <lineage>
        <taxon>Eukaryota</taxon>
        <taxon>Metazoa</taxon>
        <taxon>Ecdysozoa</taxon>
        <taxon>Arthropoda</taxon>
        <taxon>Chelicerata</taxon>
        <taxon>Arachnida</taxon>
        <taxon>Araneae</taxon>
        <taxon>Araneomorphae</taxon>
        <taxon>Entelegynae</taxon>
        <taxon>Araneoidea</taxon>
        <taxon>Araneidae</taxon>
        <taxon>Larinioides</taxon>
    </lineage>
</organism>
<accession>A0AAV2AHZ4</accession>
<reference evidence="1 2" key="1">
    <citation type="submission" date="2024-04" db="EMBL/GenBank/DDBJ databases">
        <authorList>
            <person name="Rising A."/>
            <person name="Reimegard J."/>
            <person name="Sonavane S."/>
            <person name="Akerstrom W."/>
            <person name="Nylinder S."/>
            <person name="Hedman E."/>
            <person name="Kallberg Y."/>
        </authorList>
    </citation>
    <scope>NUCLEOTIDE SEQUENCE [LARGE SCALE GENOMIC DNA]</scope>
</reference>
<dbReference type="Proteomes" id="UP001497382">
    <property type="component" value="Unassembled WGS sequence"/>
</dbReference>
<evidence type="ECO:0008006" key="3">
    <source>
        <dbReference type="Google" id="ProtNLM"/>
    </source>
</evidence>
<dbReference type="EMBL" id="CAXIEN010000170">
    <property type="protein sequence ID" value="CAL1283666.1"/>
    <property type="molecule type" value="Genomic_DNA"/>
</dbReference>
<dbReference type="AlphaFoldDB" id="A0AAV2AHZ4"/>
<proteinExistence type="predicted"/>